<keyword evidence="1" id="KW-0472">Membrane</keyword>
<name>A0A0M2PXH8_PROHO</name>
<keyword evidence="1" id="KW-1133">Transmembrane helix</keyword>
<feature type="transmembrane region" description="Helical" evidence="1">
    <location>
        <begin position="76"/>
        <end position="95"/>
    </location>
</feature>
<sequence length="96" mass="11411">MDFNLYSLFRLMLTAVTVYNLVDLVRTLLRFKPYYDRLPASVKRFLFRQIQAQLQQPPAAGNAFLFRKLQEHRRDFVINSVLLVLLMILNGILYFI</sequence>
<proteinExistence type="predicted"/>
<dbReference type="OrthoDB" id="574469at2"/>
<protein>
    <submittedName>
        <fullName evidence="2">Uncharacterized protein</fullName>
    </submittedName>
</protein>
<evidence type="ECO:0000256" key="1">
    <source>
        <dbReference type="SAM" id="Phobius"/>
    </source>
</evidence>
<gene>
    <name evidence="2" type="ORF">PROH_01730</name>
</gene>
<dbReference type="EMBL" id="AJTX02000002">
    <property type="protein sequence ID" value="KKJ01141.1"/>
    <property type="molecule type" value="Genomic_DNA"/>
</dbReference>
<comment type="caution">
    <text evidence="2">The sequence shown here is derived from an EMBL/GenBank/DDBJ whole genome shotgun (WGS) entry which is preliminary data.</text>
</comment>
<accession>A0A0M2PXH8</accession>
<dbReference type="AlphaFoldDB" id="A0A0M2PXH8"/>
<keyword evidence="3" id="KW-1185">Reference proteome</keyword>
<organism evidence="2 3">
    <name type="scientific">Prochlorothrix hollandica PCC 9006 = CALU 1027</name>
    <dbReference type="NCBI Taxonomy" id="317619"/>
    <lineage>
        <taxon>Bacteria</taxon>
        <taxon>Bacillati</taxon>
        <taxon>Cyanobacteriota</taxon>
        <taxon>Cyanophyceae</taxon>
        <taxon>Prochlorotrichales</taxon>
        <taxon>Prochlorotrichaceae</taxon>
        <taxon>Prochlorothrix</taxon>
    </lineage>
</organism>
<reference evidence="2" key="1">
    <citation type="submission" date="2012-04" db="EMBL/GenBank/DDBJ databases">
        <authorList>
            <person name="Borisov I.G."/>
            <person name="Ivanikova N.V."/>
            <person name="Pinevich A.V."/>
        </authorList>
    </citation>
    <scope>NUCLEOTIDE SEQUENCE</scope>
    <source>
        <strain evidence="2">CALU 1027</strain>
    </source>
</reference>
<dbReference type="STRING" id="317619.GCA_000332315_03523"/>
<keyword evidence="1" id="KW-0812">Transmembrane</keyword>
<feature type="transmembrane region" description="Helical" evidence="1">
    <location>
        <begin position="6"/>
        <end position="29"/>
    </location>
</feature>
<dbReference type="RefSeq" id="WP_016922566.1">
    <property type="nucleotide sequence ID" value="NZ_KB235941.1"/>
</dbReference>
<dbReference type="eggNOG" id="ENOG502ZNN0">
    <property type="taxonomic scope" value="Bacteria"/>
</dbReference>
<evidence type="ECO:0000313" key="3">
    <source>
        <dbReference type="Proteomes" id="UP000034681"/>
    </source>
</evidence>
<dbReference type="Proteomes" id="UP000034681">
    <property type="component" value="Unassembled WGS sequence"/>
</dbReference>
<evidence type="ECO:0000313" key="2">
    <source>
        <dbReference type="EMBL" id="KKJ01141.1"/>
    </source>
</evidence>